<feature type="compositionally biased region" description="Polar residues" evidence="1">
    <location>
        <begin position="126"/>
        <end position="138"/>
    </location>
</feature>
<proteinExistence type="predicted"/>
<name>A0A6C0LGX4_9ZZZZ</name>
<dbReference type="EMBL" id="MN740504">
    <property type="protein sequence ID" value="QHU30246.1"/>
    <property type="molecule type" value="Genomic_DNA"/>
</dbReference>
<organism evidence="2">
    <name type="scientific">viral metagenome</name>
    <dbReference type="NCBI Taxonomy" id="1070528"/>
    <lineage>
        <taxon>unclassified sequences</taxon>
        <taxon>metagenomes</taxon>
        <taxon>organismal metagenomes</taxon>
    </lineage>
</organism>
<feature type="compositionally biased region" description="Basic and acidic residues" evidence="1">
    <location>
        <begin position="116"/>
        <end position="125"/>
    </location>
</feature>
<feature type="region of interest" description="Disordered" evidence="1">
    <location>
        <begin position="116"/>
        <end position="138"/>
    </location>
</feature>
<evidence type="ECO:0000313" key="2">
    <source>
        <dbReference type="EMBL" id="QHU30246.1"/>
    </source>
</evidence>
<sequence>MPSYEDIRERFEKEGKLEFFQQGIDDACNKIARQTDYDNETALTKLKEHNMDITSVVRDWIGVETIEKPKRTSNQMVFDEFRSFLDTASLDYYKKKELEEKKQIYVEKLRESAKKELEKRKEESMKSAQLNTIIEDSK</sequence>
<dbReference type="AlphaFoldDB" id="A0A6C0LGX4"/>
<accession>A0A6C0LGX4</accession>
<evidence type="ECO:0000256" key="1">
    <source>
        <dbReference type="SAM" id="MobiDB-lite"/>
    </source>
</evidence>
<protein>
    <submittedName>
        <fullName evidence="2">Uncharacterized protein</fullName>
    </submittedName>
</protein>
<reference evidence="2" key="1">
    <citation type="journal article" date="2020" name="Nature">
        <title>Giant virus diversity and host interactions through global metagenomics.</title>
        <authorList>
            <person name="Schulz F."/>
            <person name="Roux S."/>
            <person name="Paez-Espino D."/>
            <person name="Jungbluth S."/>
            <person name="Walsh D.A."/>
            <person name="Denef V.J."/>
            <person name="McMahon K.D."/>
            <person name="Konstantinidis K.T."/>
            <person name="Eloe-Fadrosh E.A."/>
            <person name="Kyrpides N.C."/>
            <person name="Woyke T."/>
        </authorList>
    </citation>
    <scope>NUCLEOTIDE SEQUENCE</scope>
    <source>
        <strain evidence="2">GVMAG-M-3300027833-11</strain>
    </source>
</reference>